<gene>
    <name evidence="1" type="ORF">ETB97_005491</name>
</gene>
<dbReference type="EMBL" id="SPNV01000246">
    <property type="protein sequence ID" value="KAF5857637.1"/>
    <property type="molecule type" value="Genomic_DNA"/>
</dbReference>
<comment type="caution">
    <text evidence="1">The sequence shown here is derived from an EMBL/GenBank/DDBJ whole genome shotgun (WGS) entry which is preliminary data.</text>
</comment>
<evidence type="ECO:0000313" key="2">
    <source>
        <dbReference type="Proteomes" id="UP000541154"/>
    </source>
</evidence>
<proteinExistence type="predicted"/>
<protein>
    <submittedName>
        <fullName evidence="1">Uncharacterized protein</fullName>
    </submittedName>
</protein>
<evidence type="ECO:0000313" key="1">
    <source>
        <dbReference type="EMBL" id="KAF5857637.1"/>
    </source>
</evidence>
<accession>A0A8H5ZYM5</accession>
<keyword evidence="2" id="KW-1185">Reference proteome</keyword>
<reference evidence="1 2" key="1">
    <citation type="submission" date="2019-04" db="EMBL/GenBank/DDBJ databases">
        <title>Aspergillus burnettii sp. nov., novel species from soil in southeast Queensland.</title>
        <authorList>
            <person name="Gilchrist C.L.M."/>
            <person name="Pitt J.I."/>
            <person name="Lange L."/>
            <person name="Lacey H.J."/>
            <person name="Vuong D."/>
            <person name="Midgley D.J."/>
            <person name="Greenfield P."/>
            <person name="Bradbury M."/>
            <person name="Lacey E."/>
            <person name="Busk P.K."/>
            <person name="Pilgaard B."/>
            <person name="Chooi Y.H."/>
            <person name="Piggott A.M."/>
        </authorList>
    </citation>
    <scope>NUCLEOTIDE SEQUENCE [LARGE SCALE GENOMIC DNA]</scope>
    <source>
        <strain evidence="1 2">FRR 5400</strain>
    </source>
</reference>
<organism evidence="1 2">
    <name type="scientific">Petromyces alliaceus</name>
    <name type="common">Aspergillus alliaceus</name>
    <dbReference type="NCBI Taxonomy" id="209559"/>
    <lineage>
        <taxon>Eukaryota</taxon>
        <taxon>Fungi</taxon>
        <taxon>Dikarya</taxon>
        <taxon>Ascomycota</taxon>
        <taxon>Pezizomycotina</taxon>
        <taxon>Eurotiomycetes</taxon>
        <taxon>Eurotiomycetidae</taxon>
        <taxon>Eurotiales</taxon>
        <taxon>Aspergillaceae</taxon>
        <taxon>Aspergillus</taxon>
        <taxon>Aspergillus subgen. Circumdati</taxon>
    </lineage>
</organism>
<name>A0A8H5ZYM5_PETAA</name>
<dbReference type="Proteomes" id="UP000541154">
    <property type="component" value="Unassembled WGS sequence"/>
</dbReference>
<sequence length="107" mass="12174">MGRGYVPNLVQRCITFSIANNGVFLEHFEDFPAPVSIYRIFHYPPHDEGAFNRLWTVQVVRNQRLDDEVILPILDFILACKDTVLGNGLRQIPSASSQTISEELRVS</sequence>
<dbReference type="AlphaFoldDB" id="A0A8H5ZYM5"/>